<keyword evidence="7 11" id="KW-1133">Transmembrane helix</keyword>
<keyword evidence="9 11" id="KW-0472">Membrane</keyword>
<keyword evidence="4" id="KW-0479">Metal-binding</keyword>
<keyword evidence="6 10" id="KW-0862">Zinc</keyword>
<evidence type="ECO:0000256" key="3">
    <source>
        <dbReference type="ARBA" id="ARBA00022692"/>
    </source>
</evidence>
<dbReference type="EMBL" id="JAJUBC010000013">
    <property type="protein sequence ID" value="MDD1793985.1"/>
    <property type="molecule type" value="Genomic_DNA"/>
</dbReference>
<dbReference type="Proteomes" id="UP001149400">
    <property type="component" value="Unassembled WGS sequence"/>
</dbReference>
<comment type="cofactor">
    <cofactor evidence="10">
        <name>Zn(2+)</name>
        <dbReference type="ChEBI" id="CHEBI:29105"/>
    </cofactor>
    <text evidence="10">Binds 1 zinc ion per subunit.</text>
</comment>
<protein>
    <submittedName>
        <fullName evidence="13">M48 family metallopeptidase</fullName>
    </submittedName>
</protein>
<evidence type="ECO:0000256" key="7">
    <source>
        <dbReference type="ARBA" id="ARBA00022989"/>
    </source>
</evidence>
<organism evidence="13 14">
    <name type="scientific">Enterovibrio gelatinilyticus</name>
    <dbReference type="NCBI Taxonomy" id="2899819"/>
    <lineage>
        <taxon>Bacteria</taxon>
        <taxon>Pseudomonadati</taxon>
        <taxon>Pseudomonadota</taxon>
        <taxon>Gammaproteobacteria</taxon>
        <taxon>Vibrionales</taxon>
        <taxon>Vibrionaceae</taxon>
        <taxon>Enterovibrio</taxon>
    </lineage>
</organism>
<dbReference type="Pfam" id="PF01435">
    <property type="entry name" value="Peptidase_M48"/>
    <property type="match status" value="2"/>
</dbReference>
<dbReference type="CDD" id="cd07325">
    <property type="entry name" value="M48_Ste24p_like"/>
    <property type="match status" value="1"/>
</dbReference>
<dbReference type="PANTHER" id="PTHR43221:SF2">
    <property type="entry name" value="PROTEASE HTPX HOMOLOG"/>
    <property type="match status" value="1"/>
</dbReference>
<evidence type="ECO:0000313" key="14">
    <source>
        <dbReference type="Proteomes" id="UP001149400"/>
    </source>
</evidence>
<dbReference type="PANTHER" id="PTHR43221">
    <property type="entry name" value="PROTEASE HTPX"/>
    <property type="match status" value="1"/>
</dbReference>
<keyword evidence="1" id="KW-1003">Cell membrane</keyword>
<evidence type="ECO:0000256" key="1">
    <source>
        <dbReference type="ARBA" id="ARBA00022475"/>
    </source>
</evidence>
<proteinExistence type="inferred from homology"/>
<name>A0ABT5R130_9GAMM</name>
<feature type="transmembrane region" description="Helical" evidence="11">
    <location>
        <begin position="34"/>
        <end position="51"/>
    </location>
</feature>
<comment type="caution">
    <text evidence="13">The sequence shown here is derived from an EMBL/GenBank/DDBJ whole genome shotgun (WGS) entry which is preliminary data.</text>
</comment>
<dbReference type="Gene3D" id="3.30.2010.10">
    <property type="entry name" value="Metalloproteases ('zincins'), catalytic domain"/>
    <property type="match status" value="1"/>
</dbReference>
<keyword evidence="14" id="KW-1185">Reference proteome</keyword>
<evidence type="ECO:0000256" key="8">
    <source>
        <dbReference type="ARBA" id="ARBA00023049"/>
    </source>
</evidence>
<evidence type="ECO:0000259" key="12">
    <source>
        <dbReference type="Pfam" id="PF01435"/>
    </source>
</evidence>
<evidence type="ECO:0000256" key="9">
    <source>
        <dbReference type="ARBA" id="ARBA00023136"/>
    </source>
</evidence>
<evidence type="ECO:0000256" key="11">
    <source>
        <dbReference type="SAM" id="Phobius"/>
    </source>
</evidence>
<keyword evidence="3 11" id="KW-0812">Transmembrane</keyword>
<keyword evidence="8 10" id="KW-0482">Metalloprotease</keyword>
<evidence type="ECO:0000256" key="2">
    <source>
        <dbReference type="ARBA" id="ARBA00022670"/>
    </source>
</evidence>
<keyword evidence="5 10" id="KW-0378">Hydrolase</keyword>
<evidence type="ECO:0000256" key="6">
    <source>
        <dbReference type="ARBA" id="ARBA00022833"/>
    </source>
</evidence>
<evidence type="ECO:0000313" key="13">
    <source>
        <dbReference type="EMBL" id="MDD1793985.1"/>
    </source>
</evidence>
<reference evidence="13" key="1">
    <citation type="submission" date="2021-12" db="EMBL/GenBank/DDBJ databases">
        <title>Enterovibrio ZSDZ35 sp. nov. and Enterovibrio ZSDZ42 sp. nov., isolated from coastal seawater in Qingdao.</title>
        <authorList>
            <person name="Zhang P."/>
        </authorList>
    </citation>
    <scope>NUCLEOTIDE SEQUENCE</scope>
    <source>
        <strain evidence="13">ZSDZ42</strain>
    </source>
</reference>
<gene>
    <name evidence="13" type="ORF">LRP50_12660</name>
</gene>
<dbReference type="InterPro" id="IPR001915">
    <property type="entry name" value="Peptidase_M48"/>
</dbReference>
<evidence type="ECO:0000256" key="5">
    <source>
        <dbReference type="ARBA" id="ARBA00022801"/>
    </source>
</evidence>
<dbReference type="RefSeq" id="WP_274164830.1">
    <property type="nucleotide sequence ID" value="NZ_JAJUBC010000013.1"/>
</dbReference>
<keyword evidence="2 10" id="KW-0645">Protease</keyword>
<accession>A0ABT5R130</accession>
<dbReference type="InterPro" id="IPR050083">
    <property type="entry name" value="HtpX_protease"/>
</dbReference>
<sequence>MNISEIRHPKEALYRTICLIVGSLIWLALLLGTYFFILIFLIPIAISLWIAEKFFQVSVYGNAVNVNSKQYPAIDTIAKEFTASLDLKKQPEIFVVNSQGMTNALAIKFLSGKYVLLYSDLVDLLWQKDNKEDQLRFVIAHELAHHAAGHMNFWTNLIMKPAKLIPFLGAAYNRSCELTSDRIAAELVKNQKASIDALIALASGSASLFDLTDKVAFIEQENRVPSGFGFIQEVGSSHPRMTKRVMAVNEYGHSKPAAVRNPNVQAA</sequence>
<evidence type="ECO:0000256" key="10">
    <source>
        <dbReference type="RuleBase" id="RU003983"/>
    </source>
</evidence>
<feature type="domain" description="Peptidase M48" evidence="12">
    <location>
        <begin position="157"/>
        <end position="250"/>
    </location>
</feature>
<evidence type="ECO:0000256" key="4">
    <source>
        <dbReference type="ARBA" id="ARBA00022723"/>
    </source>
</evidence>
<comment type="similarity">
    <text evidence="10">Belongs to the peptidase M48 family.</text>
</comment>
<feature type="domain" description="Peptidase M48" evidence="12">
    <location>
        <begin position="71"/>
        <end position="153"/>
    </location>
</feature>